<gene>
    <name evidence="2" type="ORF">RI129_002992</name>
</gene>
<sequence>MASGLERVKCGDKNYEQTLQKWFDEPSDEEQNDSSEVENSNDEMFKEDQIIEDDCSSTSEQEYFPSDHEEDSNLEVEAVDDSNSSGDNVQSDHVTGVVSYKVKMAMFGSPNPIKL</sequence>
<feature type="region of interest" description="Disordered" evidence="1">
    <location>
        <begin position="22"/>
        <end position="92"/>
    </location>
</feature>
<evidence type="ECO:0000313" key="2">
    <source>
        <dbReference type="EMBL" id="KAK5648100.1"/>
    </source>
</evidence>
<name>A0AAN7VG85_9COLE</name>
<feature type="compositionally biased region" description="Polar residues" evidence="1">
    <location>
        <begin position="81"/>
        <end position="92"/>
    </location>
</feature>
<dbReference type="AlphaFoldDB" id="A0AAN7VG85"/>
<feature type="compositionally biased region" description="Acidic residues" evidence="1">
    <location>
        <begin position="68"/>
        <end position="80"/>
    </location>
</feature>
<dbReference type="Proteomes" id="UP001329430">
    <property type="component" value="Chromosome 2"/>
</dbReference>
<feature type="compositionally biased region" description="Acidic residues" evidence="1">
    <location>
        <begin position="25"/>
        <end position="41"/>
    </location>
</feature>
<organism evidence="2 3">
    <name type="scientific">Pyrocoelia pectoralis</name>
    <dbReference type="NCBI Taxonomy" id="417401"/>
    <lineage>
        <taxon>Eukaryota</taxon>
        <taxon>Metazoa</taxon>
        <taxon>Ecdysozoa</taxon>
        <taxon>Arthropoda</taxon>
        <taxon>Hexapoda</taxon>
        <taxon>Insecta</taxon>
        <taxon>Pterygota</taxon>
        <taxon>Neoptera</taxon>
        <taxon>Endopterygota</taxon>
        <taxon>Coleoptera</taxon>
        <taxon>Polyphaga</taxon>
        <taxon>Elateriformia</taxon>
        <taxon>Elateroidea</taxon>
        <taxon>Lampyridae</taxon>
        <taxon>Lampyrinae</taxon>
        <taxon>Pyrocoelia</taxon>
    </lineage>
</organism>
<evidence type="ECO:0000256" key="1">
    <source>
        <dbReference type="SAM" id="MobiDB-lite"/>
    </source>
</evidence>
<comment type="caution">
    <text evidence="2">The sequence shown here is derived from an EMBL/GenBank/DDBJ whole genome shotgun (WGS) entry which is preliminary data.</text>
</comment>
<accession>A0AAN7VG85</accession>
<reference evidence="2 3" key="1">
    <citation type="journal article" date="2024" name="Insects">
        <title>An Improved Chromosome-Level Genome Assembly of the Firefly Pyrocoelia pectoralis.</title>
        <authorList>
            <person name="Fu X."/>
            <person name="Meyer-Rochow V.B."/>
            <person name="Ballantyne L."/>
            <person name="Zhu X."/>
        </authorList>
    </citation>
    <scope>NUCLEOTIDE SEQUENCE [LARGE SCALE GENOMIC DNA]</scope>
    <source>
        <strain evidence="2">XCY_ONT2</strain>
    </source>
</reference>
<evidence type="ECO:0000313" key="3">
    <source>
        <dbReference type="Proteomes" id="UP001329430"/>
    </source>
</evidence>
<keyword evidence="3" id="KW-1185">Reference proteome</keyword>
<proteinExistence type="predicted"/>
<protein>
    <submittedName>
        <fullName evidence="2">Uncharacterized protein</fullName>
    </submittedName>
</protein>
<dbReference type="EMBL" id="JAVRBK010000002">
    <property type="protein sequence ID" value="KAK5648100.1"/>
    <property type="molecule type" value="Genomic_DNA"/>
</dbReference>